<sequence length="180" mass="20529">MATHQVFHFTELLEIILLDLPMQDLLLAQRVCSTWKGVIDGSQAIQRALFFIPGSTTDITYGSIDWKYSQQRLKCKPGFALNPLFVAKNLSKERDATTTTEHLRKVKGGSCARMFDTQPPSATSLRFFARKKGRKYYSPYTVRIESGEKFGFLVEQYFKKSGSFEGSGYDRGTFDLELLR</sequence>
<dbReference type="Gene3D" id="1.20.1280.50">
    <property type="match status" value="1"/>
</dbReference>
<comment type="caution">
    <text evidence="1">The sequence shown here is derived from an EMBL/GenBank/DDBJ whole genome shotgun (WGS) entry which is preliminary data.</text>
</comment>
<evidence type="ECO:0008006" key="3">
    <source>
        <dbReference type="Google" id="ProtNLM"/>
    </source>
</evidence>
<protein>
    <recommendedName>
        <fullName evidence="3">F-box domain-containing protein</fullName>
    </recommendedName>
</protein>
<organism evidence="1 2">
    <name type="scientific">Elasticomyces elasticus</name>
    <dbReference type="NCBI Taxonomy" id="574655"/>
    <lineage>
        <taxon>Eukaryota</taxon>
        <taxon>Fungi</taxon>
        <taxon>Dikarya</taxon>
        <taxon>Ascomycota</taxon>
        <taxon>Pezizomycotina</taxon>
        <taxon>Dothideomycetes</taxon>
        <taxon>Dothideomycetidae</taxon>
        <taxon>Mycosphaerellales</taxon>
        <taxon>Teratosphaeriaceae</taxon>
        <taxon>Elasticomyces</taxon>
    </lineage>
</organism>
<dbReference type="AlphaFoldDB" id="A0AAN7WDS9"/>
<name>A0AAN7WDS9_9PEZI</name>
<dbReference type="SUPFAM" id="SSF81383">
    <property type="entry name" value="F-box domain"/>
    <property type="match status" value="1"/>
</dbReference>
<reference evidence="1" key="1">
    <citation type="submission" date="2023-08" db="EMBL/GenBank/DDBJ databases">
        <title>Black Yeasts Isolated from many extreme environments.</title>
        <authorList>
            <person name="Coleine C."/>
            <person name="Stajich J.E."/>
            <person name="Selbmann L."/>
        </authorList>
    </citation>
    <scope>NUCLEOTIDE SEQUENCE</scope>
    <source>
        <strain evidence="1">CCFEE 5810</strain>
    </source>
</reference>
<gene>
    <name evidence="1" type="ORF">LTR97_000821</name>
</gene>
<dbReference type="InterPro" id="IPR036047">
    <property type="entry name" value="F-box-like_dom_sf"/>
</dbReference>
<proteinExistence type="predicted"/>
<accession>A0AAN7WDS9</accession>
<dbReference type="Proteomes" id="UP001310594">
    <property type="component" value="Unassembled WGS sequence"/>
</dbReference>
<dbReference type="EMBL" id="JAVRQU010000001">
    <property type="protein sequence ID" value="KAK5708281.1"/>
    <property type="molecule type" value="Genomic_DNA"/>
</dbReference>
<evidence type="ECO:0000313" key="2">
    <source>
        <dbReference type="Proteomes" id="UP001310594"/>
    </source>
</evidence>
<evidence type="ECO:0000313" key="1">
    <source>
        <dbReference type="EMBL" id="KAK5708281.1"/>
    </source>
</evidence>